<dbReference type="InterPro" id="IPR036134">
    <property type="entry name" value="Crypto/Photolyase_FAD-like_sf"/>
</dbReference>
<keyword evidence="3" id="KW-0285">Flavoprotein</keyword>
<dbReference type="PROSITE" id="PS00394">
    <property type="entry name" value="DNA_PHOTOLYASES_1_1"/>
    <property type="match status" value="1"/>
</dbReference>
<comment type="caution">
    <text evidence="7">The sequence shown here is derived from an EMBL/GenBank/DDBJ whole genome shotgun (WGS) entry which is preliminary data.</text>
</comment>
<accession>A0ABP0Q0R3</accession>
<protein>
    <submittedName>
        <fullName evidence="7">Deoxyribodipyrimidine photo-lyase (Cyclobutane pyrimidine dimer photolyase) (CPD photolyase) (DNA photolyase PhrA) (Photoreactivating enzyme PhrA)</fullName>
    </submittedName>
</protein>
<keyword evidence="4" id="KW-0274">FAD</keyword>
<dbReference type="PANTHER" id="PTHR11455:SF18">
    <property type="entry name" value="SI:CH1073-390K14.1"/>
    <property type="match status" value="1"/>
</dbReference>
<evidence type="ECO:0000256" key="1">
    <source>
        <dbReference type="ARBA" id="ARBA00001974"/>
    </source>
</evidence>
<reference evidence="7 8" key="1">
    <citation type="submission" date="2024-02" db="EMBL/GenBank/DDBJ databases">
        <authorList>
            <person name="Chen Y."/>
            <person name="Shah S."/>
            <person name="Dougan E. K."/>
            <person name="Thang M."/>
            <person name="Chan C."/>
        </authorList>
    </citation>
    <scope>NUCLEOTIDE SEQUENCE [LARGE SCALE GENOMIC DNA]</scope>
</reference>
<evidence type="ECO:0000256" key="5">
    <source>
        <dbReference type="ARBA" id="ARBA00022991"/>
    </source>
</evidence>
<keyword evidence="8" id="KW-1185">Reference proteome</keyword>
<dbReference type="Proteomes" id="UP001642464">
    <property type="component" value="Unassembled WGS sequence"/>
</dbReference>
<dbReference type="PANTHER" id="PTHR11455">
    <property type="entry name" value="CRYPTOCHROME"/>
    <property type="match status" value="1"/>
</dbReference>
<comment type="similarity">
    <text evidence="2">Belongs to the DNA photolyase class-1 family.</text>
</comment>
<proteinExistence type="inferred from homology"/>
<organism evidence="7 8">
    <name type="scientific">Durusdinium trenchii</name>
    <dbReference type="NCBI Taxonomy" id="1381693"/>
    <lineage>
        <taxon>Eukaryota</taxon>
        <taxon>Sar</taxon>
        <taxon>Alveolata</taxon>
        <taxon>Dinophyceae</taxon>
        <taxon>Suessiales</taxon>
        <taxon>Symbiodiniaceae</taxon>
        <taxon>Durusdinium</taxon>
    </lineage>
</organism>
<dbReference type="SUPFAM" id="SSF48173">
    <property type="entry name" value="Cryptochrome/photolyase FAD-binding domain"/>
    <property type="match status" value="1"/>
</dbReference>
<evidence type="ECO:0000256" key="4">
    <source>
        <dbReference type="ARBA" id="ARBA00022827"/>
    </source>
</evidence>
<keyword evidence="5" id="KW-0157">Chromophore</keyword>
<dbReference type="EMBL" id="CAXAMM010038740">
    <property type="protein sequence ID" value="CAK9080555.1"/>
    <property type="molecule type" value="Genomic_DNA"/>
</dbReference>
<dbReference type="InterPro" id="IPR005101">
    <property type="entry name" value="Cryptochr/Photolyase_FAD-bd"/>
</dbReference>
<dbReference type="PRINTS" id="PR00147">
    <property type="entry name" value="DNAPHOTLYASE"/>
</dbReference>
<evidence type="ECO:0000313" key="7">
    <source>
        <dbReference type="EMBL" id="CAK9080555.1"/>
    </source>
</evidence>
<evidence type="ECO:0000313" key="8">
    <source>
        <dbReference type="Proteomes" id="UP001642464"/>
    </source>
</evidence>
<dbReference type="Gene3D" id="1.25.40.80">
    <property type="match status" value="1"/>
</dbReference>
<dbReference type="Gene3D" id="1.10.579.10">
    <property type="entry name" value="DNA Cyclobutane Dipyrimidine Photolyase, subunit A, domain 3"/>
    <property type="match status" value="1"/>
</dbReference>
<sequence>MVPMAISLGLTPSSRRQVCLACGRPCDAEEGAFHAMKFAMCARAAERSLVVFLVVVSALFVGLSEAEQVVVHHQGFKFNIVHQLCRDLTKETQVSDTDARVLIGAAVRMQTADDSDNRCGQKQKPKDPCALQADEFEVATERQRLRALDKALEEVRSFVGQMTRRNQKGSGSPWILYQATSVPKLQAELQRTVGAQRNAGQEGLADVCIHMGAIGELFRANDVAGVETQLLHGGRLASTPHTASVLTDILQKYQSVKHELDLGDLRFEIFERRHWPLAEENVRAGLKVESFPANVLYEPQDLQPIERWQRWRAREHLSGFGSYRFLAHALEELGLPAKPLAAVVRLPPLPVLRSEPLCVLGLGDTRGIGFTSCRRQSQPGAGSHRDWARGIRAWWRVGEEAAQERLKNFLEVLARGDFEGRKRLLSDEKNTSELSPYLRFGEISARFVYWAARSQCAQRTEQKIFQHSGYGYEQERPKANATFLRRFMWRDLAYWFLWEFPSLPHTSLRLQYEEQAWNGTDVELKKWQKGVTGFPLVDAAMRQLWHVGWMPNYVRHVVAQMLIEYLDISWKHGLDWFDWTLVDADVAINSFMWQNGGHSGPDQWEFVLHPVNAAKSCDPLGTYVRRWVPELRSCPAEWIHRPWEMPLGRRTWIYLEPMIKDLDEARRRHCRNVLEVRRRHPETIARNGHEWLKLPGRKGLLAKLVTRQEFRADTEDFIFYQSRPKGRFAKPKPKPLDDNQAVLAEHMEL</sequence>
<feature type="domain" description="Cryptochrome/DNA photolyase FAD-binding" evidence="6">
    <location>
        <begin position="483"/>
        <end position="669"/>
    </location>
</feature>
<comment type="cofactor">
    <cofactor evidence="1">
        <name>FAD</name>
        <dbReference type="ChEBI" id="CHEBI:57692"/>
    </cofactor>
</comment>
<evidence type="ECO:0000256" key="3">
    <source>
        <dbReference type="ARBA" id="ARBA00022630"/>
    </source>
</evidence>
<evidence type="ECO:0000256" key="2">
    <source>
        <dbReference type="ARBA" id="ARBA00005862"/>
    </source>
</evidence>
<name>A0ABP0Q0R3_9DINO</name>
<dbReference type="InterPro" id="IPR002081">
    <property type="entry name" value="Cryptochrome/DNA_photolyase_1"/>
</dbReference>
<dbReference type="Pfam" id="PF03441">
    <property type="entry name" value="FAD_binding_7"/>
    <property type="match status" value="1"/>
</dbReference>
<gene>
    <name evidence="7" type="ORF">SCF082_LOCUS38386</name>
</gene>
<dbReference type="InterPro" id="IPR018394">
    <property type="entry name" value="DNA_photolyase_1_CS_C"/>
</dbReference>
<evidence type="ECO:0000259" key="6">
    <source>
        <dbReference type="Pfam" id="PF03441"/>
    </source>
</evidence>